<dbReference type="Proteomes" id="UP000658720">
    <property type="component" value="Unassembled WGS sequence"/>
</dbReference>
<keyword evidence="2" id="KW-0472">Membrane</keyword>
<dbReference type="Pfam" id="PF09864">
    <property type="entry name" value="MliC"/>
    <property type="match status" value="1"/>
</dbReference>
<gene>
    <name evidence="6" type="ORF">IQ217_09805</name>
</gene>
<dbReference type="SUPFAM" id="SSF141488">
    <property type="entry name" value="YdhA-like"/>
    <property type="match status" value="1"/>
</dbReference>
<evidence type="ECO:0000256" key="3">
    <source>
        <dbReference type="ARBA" id="ARBA00023139"/>
    </source>
</evidence>
<name>A0ABR9VRZ3_9SYNC</name>
<keyword evidence="1" id="KW-0732">Signal</keyword>
<dbReference type="RefSeq" id="WP_194019800.1">
    <property type="nucleotide sequence ID" value="NZ_JADEVV010000024.1"/>
</dbReference>
<protein>
    <submittedName>
        <fullName evidence="6">MliC family protein</fullName>
    </submittedName>
</protein>
<sequence length="110" mass="11676">MKNYYSALLGRPAKVALVALILGGLGLAMPSYAQETQTYYCSPTETLLIKMVAGSAIEVTLPDGRTMVLPQAESASGTKYSNGSLTVWSKGNTALVEEGGTVKWQDCVKI</sequence>
<evidence type="ECO:0000256" key="1">
    <source>
        <dbReference type="ARBA" id="ARBA00022729"/>
    </source>
</evidence>
<evidence type="ECO:0000256" key="4">
    <source>
        <dbReference type="ARBA" id="ARBA00023288"/>
    </source>
</evidence>
<evidence type="ECO:0000256" key="2">
    <source>
        <dbReference type="ARBA" id="ARBA00023136"/>
    </source>
</evidence>
<evidence type="ECO:0000313" key="6">
    <source>
        <dbReference type="EMBL" id="MBE9254128.1"/>
    </source>
</evidence>
<keyword evidence="3" id="KW-0564">Palmitate</keyword>
<dbReference type="EMBL" id="JADEVV010000024">
    <property type="protein sequence ID" value="MBE9254128.1"/>
    <property type="molecule type" value="Genomic_DNA"/>
</dbReference>
<dbReference type="InterPro" id="IPR036328">
    <property type="entry name" value="MliC_sf"/>
</dbReference>
<dbReference type="Gene3D" id="2.40.128.200">
    <property type="match status" value="1"/>
</dbReference>
<dbReference type="InterPro" id="IPR018660">
    <property type="entry name" value="MliC"/>
</dbReference>
<comment type="caution">
    <text evidence="6">The sequence shown here is derived from an EMBL/GenBank/DDBJ whole genome shotgun (WGS) entry which is preliminary data.</text>
</comment>
<accession>A0ABR9VRZ3</accession>
<evidence type="ECO:0000313" key="7">
    <source>
        <dbReference type="Proteomes" id="UP000658720"/>
    </source>
</evidence>
<proteinExistence type="predicted"/>
<evidence type="ECO:0000259" key="5">
    <source>
        <dbReference type="Pfam" id="PF09864"/>
    </source>
</evidence>
<feature type="domain" description="C-type lysozyme inhibitor" evidence="5">
    <location>
        <begin position="39"/>
        <end position="103"/>
    </location>
</feature>
<organism evidence="6 7">
    <name type="scientific">Synechocystis salina LEGE 00031</name>
    <dbReference type="NCBI Taxonomy" id="1828736"/>
    <lineage>
        <taxon>Bacteria</taxon>
        <taxon>Bacillati</taxon>
        <taxon>Cyanobacteriota</taxon>
        <taxon>Cyanophyceae</taxon>
        <taxon>Synechococcales</taxon>
        <taxon>Merismopediaceae</taxon>
        <taxon>Synechocystis</taxon>
    </lineage>
</organism>
<keyword evidence="4" id="KW-0449">Lipoprotein</keyword>
<reference evidence="6 7" key="1">
    <citation type="submission" date="2020-10" db="EMBL/GenBank/DDBJ databases">
        <authorList>
            <person name="Castelo-Branco R."/>
            <person name="Eusebio N."/>
            <person name="Adriana R."/>
            <person name="Vieira A."/>
            <person name="Brugerolle De Fraissinette N."/>
            <person name="Rezende De Castro R."/>
            <person name="Schneider M.P."/>
            <person name="Vasconcelos V."/>
            <person name="Leao P.N."/>
        </authorList>
    </citation>
    <scope>NUCLEOTIDE SEQUENCE [LARGE SCALE GENOMIC DNA]</scope>
    <source>
        <strain evidence="6 7">LEGE 00031</strain>
    </source>
</reference>
<keyword evidence="7" id="KW-1185">Reference proteome</keyword>